<evidence type="ECO:0000313" key="2">
    <source>
        <dbReference type="Proteomes" id="UP000265618"/>
    </source>
</evidence>
<sequence>METYNSKVLLSSWYENRLEEAEKRAKLEAAESSMGAYLAKKEAVLRDTQLQRSSEENPSHGDVLLVANHFNRARVLVCNPLDSASSVASVSEDTAKAARACFVLERKEGAGPVRYGDIVMFRPLPELAAVFPALADAVLYKDGEDIVLGKPDTRSASFFRVVYPDPVLSLDHEDTPVAWSAPFTLHHVMSGRLVRCSDTQRYNDLGAVQWCLDLRTKDSLDQFKRPTARCYMTLEYK</sequence>
<protein>
    <submittedName>
        <fullName evidence="1">Uncharacterized protein</fullName>
    </submittedName>
</protein>
<dbReference type="AlphaFoldDB" id="A0A9K3GEY2"/>
<reference evidence="1 2" key="1">
    <citation type="journal article" date="2018" name="PLoS ONE">
        <title>The draft genome of Kipferlia bialata reveals reductive genome evolution in fornicate parasites.</title>
        <authorList>
            <person name="Tanifuji G."/>
            <person name="Takabayashi S."/>
            <person name="Kume K."/>
            <person name="Takagi M."/>
            <person name="Nakayama T."/>
            <person name="Kamikawa R."/>
            <person name="Inagaki Y."/>
            <person name="Hashimoto T."/>
        </authorList>
    </citation>
    <scope>NUCLEOTIDE SEQUENCE [LARGE SCALE GENOMIC DNA]</scope>
    <source>
        <strain evidence="1">NY0173</strain>
    </source>
</reference>
<accession>A0A9K3GEY2</accession>
<name>A0A9K3GEY2_9EUKA</name>
<proteinExistence type="predicted"/>
<keyword evidence="2" id="KW-1185">Reference proteome</keyword>
<dbReference type="Proteomes" id="UP000265618">
    <property type="component" value="Unassembled WGS sequence"/>
</dbReference>
<evidence type="ECO:0000313" key="1">
    <source>
        <dbReference type="EMBL" id="GIQ79721.1"/>
    </source>
</evidence>
<comment type="caution">
    <text evidence="1">The sequence shown here is derived from an EMBL/GenBank/DDBJ whole genome shotgun (WGS) entry which is preliminary data.</text>
</comment>
<organism evidence="1 2">
    <name type="scientific">Kipferlia bialata</name>
    <dbReference type="NCBI Taxonomy" id="797122"/>
    <lineage>
        <taxon>Eukaryota</taxon>
        <taxon>Metamonada</taxon>
        <taxon>Carpediemonas-like organisms</taxon>
        <taxon>Kipferlia</taxon>
    </lineage>
</organism>
<gene>
    <name evidence="1" type="ORF">KIPB_000405</name>
</gene>
<dbReference type="EMBL" id="BDIP01000046">
    <property type="protein sequence ID" value="GIQ79721.1"/>
    <property type="molecule type" value="Genomic_DNA"/>
</dbReference>